<dbReference type="SMART" id="SM00382">
    <property type="entry name" value="AAA"/>
    <property type="match status" value="1"/>
</dbReference>
<reference evidence="10 11" key="1">
    <citation type="submission" date="2012-04" db="EMBL/GenBank/DDBJ databases">
        <title>The Genome Sequence of Bacillus cereus VD154.</title>
        <authorList>
            <consortium name="The Broad Institute Genome Sequencing Platform"/>
            <consortium name="The Broad Institute Genome Sequencing Center for Infectious Disease"/>
            <person name="Feldgarden M."/>
            <person name="Van der Auwera G.A."/>
            <person name="Mahillon J."/>
            <person name="Duprez V."/>
            <person name="Timmery S."/>
            <person name="Mattelet C."/>
            <person name="Dierick K."/>
            <person name="Sun M."/>
            <person name="Yu Z."/>
            <person name="Zhu L."/>
            <person name="Hu X."/>
            <person name="Shank E.B."/>
            <person name="Swiecicka I."/>
            <person name="Hansen B.M."/>
            <person name="Andrup L."/>
            <person name="Young S.K."/>
            <person name="Zeng Q."/>
            <person name="Gargeya S."/>
            <person name="Fitzgerald M."/>
            <person name="Haas B."/>
            <person name="Abouelleil A."/>
            <person name="Alvarado L."/>
            <person name="Arachchi H.M."/>
            <person name="Berlin A."/>
            <person name="Chapman S.B."/>
            <person name="Goldberg J."/>
            <person name="Griggs A."/>
            <person name="Gujja S."/>
            <person name="Hansen M."/>
            <person name="Howarth C."/>
            <person name="Imamovic A."/>
            <person name="Larimer J."/>
            <person name="McCowen C."/>
            <person name="Montmayeur A."/>
            <person name="Murphy C."/>
            <person name="Neiman D."/>
            <person name="Pearson M."/>
            <person name="Priest M."/>
            <person name="Roberts A."/>
            <person name="Saif S."/>
            <person name="Shea T."/>
            <person name="Sisk P."/>
            <person name="Sykes S."/>
            <person name="Wortman J."/>
            <person name="Nusbaum C."/>
            <person name="Birren B."/>
        </authorList>
    </citation>
    <scope>NUCLEOTIDE SEQUENCE [LARGE SCALE GENOMIC DNA]</scope>
    <source>
        <strain evidence="10 11">VD154</strain>
    </source>
</reference>
<dbReference type="InterPro" id="IPR036640">
    <property type="entry name" value="ABC1_TM_sf"/>
</dbReference>
<sequence>MKEKRHNQFWAFIKTQKYFLGYIYREHPLSLILFCILSLITATIPPILIILNKQTIDTITNIHNNPDAQEVVIILLVVTFLLQYFSSVLSNIGIYIFTRITQTVNYVLKKIMLTKLIKIPLKEYEDSSFFDTINLANIAISGNGVRVISSLIGVLQSLISLIGICGILLAIHWILPIALFLSTLPGIILIFIAKSKNYRMTKETAAKDRELGFTDNLFVDKSAIREIKINDSGDFLLNKWSNLFKVIQKYKLNLALWECKTKSIAALLLQVSSLVVSLILVYQIFDNKLSIGDYVALLGAVASVQSIFGSIGSHLGSIFETAIYNSALMQILDYDVKNKKEVDPIEIQSVEEISLKNISFYYPKTNVKVLDNINLKINKGENISIVGHNGSGKTTLVKCILGLYDVSDGEIRVNEKNIKDIDKITYFERVAAIFQDFYKYKFSVRENLGFGNLKKLNDDQELYNALQKVGLYEKVKNYQFNLDTYLTREIPAGRELSGGEWQKLAIARGFLKDSDLIILDEPTAALDPLSEMKIFELFNKLSENKTTITISHRLGPTKYSDRIIVMDNGNIVEEGNYDELMNKRGVYYEMYLSQAKWYEEQITQNSI</sequence>
<evidence type="ECO:0000313" key="11">
    <source>
        <dbReference type="Proteomes" id="UP000006967"/>
    </source>
</evidence>
<dbReference type="InterPro" id="IPR003593">
    <property type="entry name" value="AAA+_ATPase"/>
</dbReference>
<evidence type="ECO:0000256" key="4">
    <source>
        <dbReference type="ARBA" id="ARBA00022840"/>
    </source>
</evidence>
<accession>A0A9W5P2I3</accession>
<evidence type="ECO:0008006" key="12">
    <source>
        <dbReference type="Google" id="ProtNLM"/>
    </source>
</evidence>
<evidence type="ECO:0000313" key="10">
    <source>
        <dbReference type="EMBL" id="EJR71941.1"/>
    </source>
</evidence>
<evidence type="ECO:0000259" key="8">
    <source>
        <dbReference type="PROSITE" id="PS50893"/>
    </source>
</evidence>
<protein>
    <recommendedName>
        <fullName evidence="12">ABC transporter domain-containing protein</fullName>
    </recommendedName>
</protein>
<keyword evidence="4" id="KW-0067">ATP-binding</keyword>
<dbReference type="PROSITE" id="PS50929">
    <property type="entry name" value="ABC_TM1F"/>
    <property type="match status" value="1"/>
</dbReference>
<keyword evidence="2 7" id="KW-0812">Transmembrane</keyword>
<dbReference type="AlphaFoldDB" id="A0A9W5P2I3"/>
<evidence type="ECO:0000259" key="9">
    <source>
        <dbReference type="PROSITE" id="PS50929"/>
    </source>
</evidence>
<evidence type="ECO:0000256" key="6">
    <source>
        <dbReference type="ARBA" id="ARBA00023136"/>
    </source>
</evidence>
<feature type="transmembrane region" description="Helical" evidence="7">
    <location>
        <begin position="71"/>
        <end position="97"/>
    </location>
</feature>
<evidence type="ECO:0000256" key="3">
    <source>
        <dbReference type="ARBA" id="ARBA00022741"/>
    </source>
</evidence>
<evidence type="ECO:0000256" key="7">
    <source>
        <dbReference type="SAM" id="Phobius"/>
    </source>
</evidence>
<dbReference type="Proteomes" id="UP000006967">
    <property type="component" value="Unassembled WGS sequence"/>
</dbReference>
<dbReference type="RefSeq" id="WP_000660696.1">
    <property type="nucleotide sequence ID" value="NZ_JH791881.1"/>
</dbReference>
<comment type="caution">
    <text evidence="10">The sequence shown here is derived from an EMBL/GenBank/DDBJ whole genome shotgun (WGS) entry which is preliminary data.</text>
</comment>
<feature type="transmembrane region" description="Helical" evidence="7">
    <location>
        <begin position="264"/>
        <end position="285"/>
    </location>
</feature>
<feature type="domain" description="ABC transporter" evidence="8">
    <location>
        <begin position="353"/>
        <end position="593"/>
    </location>
</feature>
<feature type="transmembrane region" description="Helical" evidence="7">
    <location>
        <begin position="29"/>
        <end position="51"/>
    </location>
</feature>
<keyword evidence="3" id="KW-0547">Nucleotide-binding</keyword>
<dbReference type="Pfam" id="PF00005">
    <property type="entry name" value="ABC_tran"/>
    <property type="match status" value="1"/>
</dbReference>
<name>A0A9W5P2I3_BACCE</name>
<dbReference type="GO" id="GO:0016887">
    <property type="term" value="F:ATP hydrolysis activity"/>
    <property type="evidence" value="ECO:0007669"/>
    <property type="project" value="InterPro"/>
</dbReference>
<keyword evidence="5 7" id="KW-1133">Transmembrane helix</keyword>
<dbReference type="InterPro" id="IPR003439">
    <property type="entry name" value="ABC_transporter-like_ATP-bd"/>
</dbReference>
<feature type="transmembrane region" description="Helical" evidence="7">
    <location>
        <begin position="177"/>
        <end position="193"/>
    </location>
</feature>
<evidence type="ECO:0000256" key="1">
    <source>
        <dbReference type="ARBA" id="ARBA00004651"/>
    </source>
</evidence>
<dbReference type="SUPFAM" id="SSF90123">
    <property type="entry name" value="ABC transporter transmembrane region"/>
    <property type="match status" value="1"/>
</dbReference>
<dbReference type="Pfam" id="PF00664">
    <property type="entry name" value="ABC_membrane"/>
    <property type="match status" value="1"/>
</dbReference>
<dbReference type="GO" id="GO:0005886">
    <property type="term" value="C:plasma membrane"/>
    <property type="evidence" value="ECO:0007669"/>
    <property type="project" value="UniProtKB-SubCell"/>
</dbReference>
<proteinExistence type="predicted"/>
<gene>
    <name evidence="10" type="ORF">IK5_02839</name>
</gene>
<feature type="transmembrane region" description="Helical" evidence="7">
    <location>
        <begin position="147"/>
        <end position="171"/>
    </location>
</feature>
<keyword evidence="6 7" id="KW-0472">Membrane</keyword>
<dbReference type="Gene3D" id="3.40.50.300">
    <property type="entry name" value="P-loop containing nucleotide triphosphate hydrolases"/>
    <property type="match status" value="1"/>
</dbReference>
<dbReference type="PANTHER" id="PTHR24221:SF654">
    <property type="entry name" value="ATP-BINDING CASSETTE SUB-FAMILY B MEMBER 6"/>
    <property type="match status" value="1"/>
</dbReference>
<comment type="subcellular location">
    <subcellularLocation>
        <location evidence="1">Cell membrane</location>
        <topology evidence="1">Multi-pass membrane protein</topology>
    </subcellularLocation>
</comment>
<dbReference type="EMBL" id="AHFG01000030">
    <property type="protein sequence ID" value="EJR71941.1"/>
    <property type="molecule type" value="Genomic_DNA"/>
</dbReference>
<dbReference type="Gene3D" id="1.20.1560.10">
    <property type="entry name" value="ABC transporter type 1, transmembrane domain"/>
    <property type="match status" value="1"/>
</dbReference>
<dbReference type="GO" id="GO:0140359">
    <property type="term" value="F:ABC-type transporter activity"/>
    <property type="evidence" value="ECO:0007669"/>
    <property type="project" value="InterPro"/>
</dbReference>
<dbReference type="PROSITE" id="PS50893">
    <property type="entry name" value="ABC_TRANSPORTER_2"/>
    <property type="match status" value="1"/>
</dbReference>
<organism evidence="10 11">
    <name type="scientific">Bacillus cereus VD154</name>
    <dbReference type="NCBI Taxonomy" id="1053238"/>
    <lineage>
        <taxon>Bacteria</taxon>
        <taxon>Bacillati</taxon>
        <taxon>Bacillota</taxon>
        <taxon>Bacilli</taxon>
        <taxon>Bacillales</taxon>
        <taxon>Bacillaceae</taxon>
        <taxon>Bacillus</taxon>
        <taxon>Bacillus cereus group</taxon>
    </lineage>
</organism>
<dbReference type="InterPro" id="IPR027417">
    <property type="entry name" value="P-loop_NTPase"/>
</dbReference>
<dbReference type="GO" id="GO:0005524">
    <property type="term" value="F:ATP binding"/>
    <property type="evidence" value="ECO:0007669"/>
    <property type="project" value="UniProtKB-KW"/>
</dbReference>
<evidence type="ECO:0000256" key="5">
    <source>
        <dbReference type="ARBA" id="ARBA00022989"/>
    </source>
</evidence>
<dbReference type="InterPro" id="IPR039421">
    <property type="entry name" value="Type_1_exporter"/>
</dbReference>
<dbReference type="InterPro" id="IPR011527">
    <property type="entry name" value="ABC1_TM_dom"/>
</dbReference>
<dbReference type="PROSITE" id="PS00211">
    <property type="entry name" value="ABC_TRANSPORTER_1"/>
    <property type="match status" value="1"/>
</dbReference>
<dbReference type="SUPFAM" id="SSF52540">
    <property type="entry name" value="P-loop containing nucleoside triphosphate hydrolases"/>
    <property type="match status" value="1"/>
</dbReference>
<dbReference type="CDD" id="cd03228">
    <property type="entry name" value="ABCC_MRP_Like"/>
    <property type="match status" value="1"/>
</dbReference>
<dbReference type="InterPro" id="IPR017871">
    <property type="entry name" value="ABC_transporter-like_CS"/>
</dbReference>
<evidence type="ECO:0000256" key="2">
    <source>
        <dbReference type="ARBA" id="ARBA00022692"/>
    </source>
</evidence>
<feature type="domain" description="ABC transmembrane type-1" evidence="9">
    <location>
        <begin position="32"/>
        <end position="320"/>
    </location>
</feature>
<dbReference type="PANTHER" id="PTHR24221">
    <property type="entry name" value="ATP-BINDING CASSETTE SUB-FAMILY B"/>
    <property type="match status" value="1"/>
</dbReference>